<evidence type="ECO:0000313" key="3">
    <source>
        <dbReference type="Proteomes" id="UP000657918"/>
    </source>
</evidence>
<comment type="caution">
    <text evidence="2">The sequence shown here is derived from an EMBL/GenBank/DDBJ whole genome shotgun (WGS) entry which is preliminary data.</text>
</comment>
<evidence type="ECO:0000313" key="2">
    <source>
        <dbReference type="EMBL" id="KAF9661356.1"/>
    </source>
</evidence>
<dbReference type="EMBL" id="JADGMS010000019">
    <property type="protein sequence ID" value="KAF9661356.1"/>
    <property type="molecule type" value="Genomic_DNA"/>
</dbReference>
<reference evidence="2 3" key="1">
    <citation type="submission" date="2020-10" db="EMBL/GenBank/DDBJ databases">
        <title>Plant Genome Project.</title>
        <authorList>
            <person name="Zhang R.-G."/>
        </authorList>
    </citation>
    <scope>NUCLEOTIDE SEQUENCE [LARGE SCALE GENOMIC DNA]</scope>
    <source>
        <strain evidence="2">FAFU-HL-1</strain>
        <tissue evidence="2">Leaf</tissue>
    </source>
</reference>
<dbReference type="AlphaFoldDB" id="A0A835MHR7"/>
<organism evidence="2 3">
    <name type="scientific">Salix dunnii</name>
    <dbReference type="NCBI Taxonomy" id="1413687"/>
    <lineage>
        <taxon>Eukaryota</taxon>
        <taxon>Viridiplantae</taxon>
        <taxon>Streptophyta</taxon>
        <taxon>Embryophyta</taxon>
        <taxon>Tracheophyta</taxon>
        <taxon>Spermatophyta</taxon>
        <taxon>Magnoliopsida</taxon>
        <taxon>eudicotyledons</taxon>
        <taxon>Gunneridae</taxon>
        <taxon>Pentapetalae</taxon>
        <taxon>rosids</taxon>
        <taxon>fabids</taxon>
        <taxon>Malpighiales</taxon>
        <taxon>Salicaceae</taxon>
        <taxon>Saliceae</taxon>
        <taxon>Salix</taxon>
    </lineage>
</organism>
<sequence length="95" mass="10348">MTTGRINQVAFLGDNTTRRSPSLKIPAARPRRARKSILSSTSRAKSGRGGGGRGFTLRISRGDRRGRFNKSAQAERRRAGLPAPGENEARGHLHI</sequence>
<gene>
    <name evidence="2" type="ORF">SADUNF_Sadunf19G0059700</name>
</gene>
<protein>
    <submittedName>
        <fullName evidence="2">Uncharacterized protein</fullName>
    </submittedName>
</protein>
<proteinExistence type="predicted"/>
<feature type="region of interest" description="Disordered" evidence="1">
    <location>
        <begin position="13"/>
        <end position="95"/>
    </location>
</feature>
<dbReference type="Proteomes" id="UP000657918">
    <property type="component" value="Unassembled WGS sequence"/>
</dbReference>
<keyword evidence="3" id="KW-1185">Reference proteome</keyword>
<evidence type="ECO:0000256" key="1">
    <source>
        <dbReference type="SAM" id="MobiDB-lite"/>
    </source>
</evidence>
<name>A0A835MHR7_9ROSI</name>
<accession>A0A835MHR7</accession>